<dbReference type="KEGG" id="parl:PEC302110_11410"/>
<comment type="similarity">
    <text evidence="2 14 15">Belongs to the TonB-dependent receptor family.</text>
</comment>
<keyword evidence="9" id="KW-0406">Ion transport</keyword>
<dbReference type="NCBIfam" id="TIGR01783">
    <property type="entry name" value="TonB-siderophor"/>
    <property type="match status" value="1"/>
</dbReference>
<dbReference type="GO" id="GO:0038023">
    <property type="term" value="F:signaling receptor activity"/>
    <property type="evidence" value="ECO:0007669"/>
    <property type="project" value="InterPro"/>
</dbReference>
<feature type="transmembrane region" description="Helical" evidence="16">
    <location>
        <begin position="20"/>
        <end position="45"/>
    </location>
</feature>
<dbReference type="GO" id="GO:0015891">
    <property type="term" value="P:siderophore transport"/>
    <property type="evidence" value="ECO:0007669"/>
    <property type="project" value="InterPro"/>
</dbReference>
<dbReference type="GO" id="GO:0009279">
    <property type="term" value="C:cell outer membrane"/>
    <property type="evidence" value="ECO:0007669"/>
    <property type="project" value="UniProtKB-SubCell"/>
</dbReference>
<keyword evidence="6 14" id="KW-0812">Transmembrane</keyword>
<dbReference type="Gene3D" id="3.55.50.30">
    <property type="match status" value="1"/>
</dbReference>
<evidence type="ECO:0000256" key="2">
    <source>
        <dbReference type="ARBA" id="ARBA00009810"/>
    </source>
</evidence>
<keyword evidence="10 15" id="KW-0798">TonB box</keyword>
<dbReference type="Proteomes" id="UP001377830">
    <property type="component" value="Chromosome"/>
</dbReference>
<evidence type="ECO:0000256" key="10">
    <source>
        <dbReference type="ARBA" id="ARBA00023077"/>
    </source>
</evidence>
<evidence type="ECO:0000256" key="7">
    <source>
        <dbReference type="ARBA" id="ARBA00022729"/>
    </source>
</evidence>
<dbReference type="SMART" id="SM00965">
    <property type="entry name" value="STN"/>
    <property type="match status" value="1"/>
</dbReference>
<accession>A0AAN0K9J3</accession>
<evidence type="ECO:0000259" key="17">
    <source>
        <dbReference type="SMART" id="SM00965"/>
    </source>
</evidence>
<feature type="domain" description="Secretin/TonB short N-terminal" evidence="17">
    <location>
        <begin position="73"/>
        <end position="124"/>
    </location>
</feature>
<keyword evidence="3 14" id="KW-0813">Transport</keyword>
<evidence type="ECO:0000313" key="18">
    <source>
        <dbReference type="EMBL" id="BES84044.1"/>
    </source>
</evidence>
<evidence type="ECO:0000256" key="8">
    <source>
        <dbReference type="ARBA" id="ARBA00023004"/>
    </source>
</evidence>
<keyword evidence="8" id="KW-0408">Iron</keyword>
<dbReference type="PANTHER" id="PTHR32552:SF68">
    <property type="entry name" value="FERRICHROME OUTER MEMBRANE TRANSPORTER_PHAGE RECEPTOR"/>
    <property type="match status" value="1"/>
</dbReference>
<evidence type="ECO:0000256" key="15">
    <source>
        <dbReference type="RuleBase" id="RU003357"/>
    </source>
</evidence>
<dbReference type="CDD" id="cd01347">
    <property type="entry name" value="ligand_gated_channel"/>
    <property type="match status" value="1"/>
</dbReference>
<dbReference type="EMBL" id="AP028908">
    <property type="protein sequence ID" value="BES84044.1"/>
    <property type="molecule type" value="Genomic_DNA"/>
</dbReference>
<keyword evidence="16" id="KW-1133">Transmembrane helix</keyword>
<proteinExistence type="inferred from homology"/>
<keyword evidence="12 18" id="KW-0675">Receptor</keyword>
<keyword evidence="13 14" id="KW-0998">Cell outer membrane</keyword>
<sequence length="791" mass="87237">MKNKYGISRSSGLDVRRRIFLTGVLNINTALLLGSTVIPITTYAASENDTIAFSIPSGDLQKGLLAIAEQSKQTISFNPALVVNYQSAALTGNYSTRQAILRLLQSTPLLLTTTNNGTLTIITSQSDNADVANANSKTLPSITVSATGDDGFLSSSTTTTRSGAPLRTTPQTINVVNSNVMEKQSARNVTDALRNISSVTVLPGSLGSSTVQIRGYQSNVLIDGLNVSGSSPLNLPAIALDSVEVIKGPSAMLNGAGSNGGIVNLVRKKPQAKPAHEIKLGYGSYNERRLEIDSTGALTDDGRLSYRLIAAGAQSDDSAAHYDGKKESYFSPTLGWKDDTTDFQLGFTRNIQTTPFMPYTLMYRGKPWTGDLPKPLGNKNDQFKLRQSVYYYNLEQTLSDQWTWVSKASYENSESWQYGWYNAYPLNDDMTTYLNSFAQGGHYRSLNTENYLRAEYHWDDVKSTTVLGVSATRQNNTSFPTYWSNNWTLISIREPLPNLPFAKNAHTKAWSEQRPLGGFVSQNIDYDRWHLATGLRYDSSWHGVFNHGEANANEREEVWSPSVGLLYEITPWVAIYGSHQKGYQPSNYFDKNGALLPAPITSQNEFGLKFDLLDSRLSVTTSAYRIQYKNSVYFDNNEGGYAISPNKGSLRGIELDIQGNVLPGLNVIGNYNLLKSNVGAGATKRLGNPQQRASLWLDYDFQSPLLEGFSTGLGMIYSSAIYSVNAGKNYTVPSQLETDVRVGYSYRNYSLDLTVKNIFDEDLYVGTPSGQPQFVPLLQPRSFLLTASYKF</sequence>
<evidence type="ECO:0000256" key="11">
    <source>
        <dbReference type="ARBA" id="ARBA00023136"/>
    </source>
</evidence>
<evidence type="ECO:0000256" key="9">
    <source>
        <dbReference type="ARBA" id="ARBA00023065"/>
    </source>
</evidence>
<evidence type="ECO:0000313" key="19">
    <source>
        <dbReference type="Proteomes" id="UP001377830"/>
    </source>
</evidence>
<dbReference type="SUPFAM" id="SSF56935">
    <property type="entry name" value="Porins"/>
    <property type="match status" value="1"/>
</dbReference>
<protein>
    <submittedName>
        <fullName evidence="18">TonB-dependent siderophore receptor</fullName>
    </submittedName>
</protein>
<dbReference type="InterPro" id="IPR036942">
    <property type="entry name" value="Beta-barrel_TonB_sf"/>
</dbReference>
<dbReference type="InterPro" id="IPR011662">
    <property type="entry name" value="Secretin/TonB_short_N"/>
</dbReference>
<evidence type="ECO:0000256" key="1">
    <source>
        <dbReference type="ARBA" id="ARBA00004571"/>
    </source>
</evidence>
<evidence type="ECO:0000256" key="13">
    <source>
        <dbReference type="ARBA" id="ARBA00023237"/>
    </source>
</evidence>
<dbReference type="PROSITE" id="PS52016">
    <property type="entry name" value="TONB_DEPENDENT_REC_3"/>
    <property type="match status" value="1"/>
</dbReference>
<dbReference type="InterPro" id="IPR039426">
    <property type="entry name" value="TonB-dep_rcpt-like"/>
</dbReference>
<evidence type="ECO:0000256" key="14">
    <source>
        <dbReference type="PROSITE-ProRule" id="PRU01360"/>
    </source>
</evidence>
<comment type="subcellular location">
    <subcellularLocation>
        <location evidence="1 14">Cell outer membrane</location>
        <topology evidence="1 14">Multi-pass membrane protein</topology>
    </subcellularLocation>
</comment>
<organism evidence="18 19">
    <name type="scientific">Pectobacterium araliae</name>
    <dbReference type="NCBI Taxonomy" id="3073862"/>
    <lineage>
        <taxon>Bacteria</taxon>
        <taxon>Pseudomonadati</taxon>
        <taxon>Pseudomonadota</taxon>
        <taxon>Gammaproteobacteria</taxon>
        <taxon>Enterobacterales</taxon>
        <taxon>Pectobacteriaceae</taxon>
        <taxon>Pectobacterium</taxon>
    </lineage>
</organism>
<dbReference type="PANTHER" id="PTHR32552">
    <property type="entry name" value="FERRICHROME IRON RECEPTOR-RELATED"/>
    <property type="match status" value="1"/>
</dbReference>
<dbReference type="Pfam" id="PF00593">
    <property type="entry name" value="TonB_dep_Rec_b-barrel"/>
    <property type="match status" value="1"/>
</dbReference>
<reference evidence="19" key="1">
    <citation type="journal article" date="2024" name="Int. J. Syst. Evol. Microbiol.">
        <title>Pectobacterium araliae sp. nov., a pathogen causing bacterial soft rot of Japanese angelica tree in Japan.</title>
        <authorList>
            <person name="Sawada H."/>
            <person name="Someya N."/>
            <person name="Morohoshi T."/>
            <person name="Ono M."/>
            <person name="Satou M."/>
        </authorList>
    </citation>
    <scope>NUCLEOTIDE SEQUENCE [LARGE SCALE GENOMIC DNA]</scope>
    <source>
        <strain evidence="19">MAFF 302110</strain>
    </source>
</reference>
<dbReference type="InterPro" id="IPR000531">
    <property type="entry name" value="Beta-barrel_TonB"/>
</dbReference>
<evidence type="ECO:0000256" key="3">
    <source>
        <dbReference type="ARBA" id="ARBA00022448"/>
    </source>
</evidence>
<evidence type="ECO:0000256" key="12">
    <source>
        <dbReference type="ARBA" id="ARBA00023170"/>
    </source>
</evidence>
<name>A0AAN0K9J3_9GAMM</name>
<evidence type="ECO:0000256" key="16">
    <source>
        <dbReference type="SAM" id="Phobius"/>
    </source>
</evidence>
<dbReference type="Pfam" id="PF07715">
    <property type="entry name" value="Plug"/>
    <property type="match status" value="1"/>
</dbReference>
<dbReference type="AlphaFoldDB" id="A0AAN0K9J3"/>
<gene>
    <name evidence="18" type="ORF">PEC302110_11410</name>
</gene>
<dbReference type="InterPro" id="IPR037066">
    <property type="entry name" value="Plug_dom_sf"/>
</dbReference>
<keyword evidence="4 14" id="KW-1134">Transmembrane beta strand</keyword>
<dbReference type="Gene3D" id="2.170.130.10">
    <property type="entry name" value="TonB-dependent receptor, plug domain"/>
    <property type="match status" value="1"/>
</dbReference>
<dbReference type="GO" id="GO:0015344">
    <property type="term" value="F:siderophore uptake transmembrane transporter activity"/>
    <property type="evidence" value="ECO:0007669"/>
    <property type="project" value="TreeGrafter"/>
</dbReference>
<keyword evidence="19" id="KW-1185">Reference proteome</keyword>
<dbReference type="InterPro" id="IPR010105">
    <property type="entry name" value="TonB_sidphr_rcpt"/>
</dbReference>
<evidence type="ECO:0000256" key="6">
    <source>
        <dbReference type="ARBA" id="ARBA00022692"/>
    </source>
</evidence>
<keyword evidence="11 14" id="KW-0472">Membrane</keyword>
<keyword evidence="7" id="KW-0732">Signal</keyword>
<dbReference type="InterPro" id="IPR012910">
    <property type="entry name" value="Plug_dom"/>
</dbReference>
<evidence type="ECO:0000256" key="5">
    <source>
        <dbReference type="ARBA" id="ARBA00022496"/>
    </source>
</evidence>
<keyword evidence="5" id="KW-0410">Iron transport</keyword>
<dbReference type="Gene3D" id="2.40.170.20">
    <property type="entry name" value="TonB-dependent receptor, beta-barrel domain"/>
    <property type="match status" value="1"/>
</dbReference>
<dbReference type="RefSeq" id="WP_338659525.1">
    <property type="nucleotide sequence ID" value="NZ_AP028908.1"/>
</dbReference>
<evidence type="ECO:0000256" key="4">
    <source>
        <dbReference type="ARBA" id="ARBA00022452"/>
    </source>
</evidence>